<keyword evidence="4 6" id="KW-1133">Transmembrane helix</keyword>
<evidence type="ECO:0000256" key="6">
    <source>
        <dbReference type="SAM" id="Phobius"/>
    </source>
</evidence>
<protein>
    <submittedName>
        <fullName evidence="7">UPF0057-domain-containing protein</fullName>
    </submittedName>
</protein>
<evidence type="ECO:0000256" key="3">
    <source>
        <dbReference type="ARBA" id="ARBA00022692"/>
    </source>
</evidence>
<dbReference type="PANTHER" id="PTHR21659:SF42">
    <property type="entry name" value="UPF0057 MEMBRANE PROTEIN ZK632.10-RELATED"/>
    <property type="match status" value="1"/>
</dbReference>
<sequence length="55" mass="6179">MDSEKIVAIILALLLPPLAVFMREGATTPLWINIVLCIFIWFPAILHALYVVLKS</sequence>
<evidence type="ECO:0000313" key="7">
    <source>
        <dbReference type="EMBL" id="ODV67905.1"/>
    </source>
</evidence>
<evidence type="ECO:0000256" key="2">
    <source>
        <dbReference type="ARBA" id="ARBA00009530"/>
    </source>
</evidence>
<keyword evidence="3 6" id="KW-0812">Transmembrane</keyword>
<dbReference type="RefSeq" id="XP_020076972.1">
    <property type="nucleotide sequence ID" value="XM_020218582.1"/>
</dbReference>
<reference evidence="8" key="1">
    <citation type="submission" date="2016-05" db="EMBL/GenBank/DDBJ databases">
        <title>Comparative genomics of biotechnologically important yeasts.</title>
        <authorList>
            <consortium name="DOE Joint Genome Institute"/>
            <person name="Riley R."/>
            <person name="Haridas S."/>
            <person name="Wolfe K.H."/>
            <person name="Lopes M.R."/>
            <person name="Hittinger C.T."/>
            <person name="Goker M."/>
            <person name="Salamov A."/>
            <person name="Wisecaver J."/>
            <person name="Long T.M."/>
            <person name="Aerts A.L."/>
            <person name="Barry K."/>
            <person name="Choi C."/>
            <person name="Clum A."/>
            <person name="Coughlan A.Y."/>
            <person name="Deshpande S."/>
            <person name="Douglass A.P."/>
            <person name="Hanson S.J."/>
            <person name="Klenk H.-P."/>
            <person name="Labutti K."/>
            <person name="Lapidus A."/>
            <person name="Lindquist E."/>
            <person name="Lipzen A."/>
            <person name="Meier-Kolthoff J.P."/>
            <person name="Ohm R.A."/>
            <person name="Otillar R.P."/>
            <person name="Pangilinan J."/>
            <person name="Peng Y."/>
            <person name="Rokas A."/>
            <person name="Rosa C.A."/>
            <person name="Scheuner C."/>
            <person name="Sibirny A.A."/>
            <person name="Slot J.C."/>
            <person name="Stielow J.B."/>
            <person name="Sun H."/>
            <person name="Kurtzman C.P."/>
            <person name="Blackwell M."/>
            <person name="Grigoriev I.V."/>
            <person name="Jeffries T.W."/>
        </authorList>
    </citation>
    <scope>NUCLEOTIDE SEQUENCE [LARGE SCALE GENOMIC DNA]</scope>
    <source>
        <strain evidence="8">NRRL Y-1933</strain>
    </source>
</reference>
<dbReference type="Proteomes" id="UP000095085">
    <property type="component" value="Unassembled WGS sequence"/>
</dbReference>
<proteinExistence type="inferred from homology"/>
<dbReference type="GO" id="GO:0016020">
    <property type="term" value="C:membrane"/>
    <property type="evidence" value="ECO:0007669"/>
    <property type="project" value="UniProtKB-SubCell"/>
</dbReference>
<dbReference type="InterPro" id="IPR000612">
    <property type="entry name" value="PMP3"/>
</dbReference>
<gene>
    <name evidence="7" type="ORF">HYPBUDRAFT_107765</name>
</gene>
<comment type="similarity">
    <text evidence="2">Belongs to the UPF0057 (PMP3) family.</text>
</comment>
<dbReference type="GeneID" id="30993132"/>
<keyword evidence="8" id="KW-1185">Reference proteome</keyword>
<evidence type="ECO:0000256" key="1">
    <source>
        <dbReference type="ARBA" id="ARBA00004370"/>
    </source>
</evidence>
<accession>A0A1E4RLB6</accession>
<organism evidence="7 8">
    <name type="scientific">Hyphopichia burtonii NRRL Y-1933</name>
    <dbReference type="NCBI Taxonomy" id="984485"/>
    <lineage>
        <taxon>Eukaryota</taxon>
        <taxon>Fungi</taxon>
        <taxon>Dikarya</taxon>
        <taxon>Ascomycota</taxon>
        <taxon>Saccharomycotina</taxon>
        <taxon>Pichiomycetes</taxon>
        <taxon>Debaryomycetaceae</taxon>
        <taxon>Hyphopichia</taxon>
    </lineage>
</organism>
<keyword evidence="5 6" id="KW-0472">Membrane</keyword>
<comment type="subcellular location">
    <subcellularLocation>
        <location evidence="1">Membrane</location>
    </subcellularLocation>
</comment>
<dbReference type="AlphaFoldDB" id="A0A1E4RLB6"/>
<feature type="transmembrane region" description="Helical" evidence="6">
    <location>
        <begin position="31"/>
        <end position="53"/>
    </location>
</feature>
<name>A0A1E4RLB6_9ASCO</name>
<evidence type="ECO:0000256" key="5">
    <source>
        <dbReference type="ARBA" id="ARBA00023136"/>
    </source>
</evidence>
<evidence type="ECO:0000313" key="8">
    <source>
        <dbReference type="Proteomes" id="UP000095085"/>
    </source>
</evidence>
<dbReference type="Pfam" id="PF01679">
    <property type="entry name" value="Pmp3"/>
    <property type="match status" value="1"/>
</dbReference>
<dbReference type="PANTHER" id="PTHR21659">
    <property type="entry name" value="HYDROPHOBIC PROTEIN RCI2 LOW TEMPERATURE AND SALT RESPONSIVE PROTEIN LTI6 -RELATED"/>
    <property type="match status" value="1"/>
</dbReference>
<dbReference type="EMBL" id="KV454540">
    <property type="protein sequence ID" value="ODV67905.1"/>
    <property type="molecule type" value="Genomic_DNA"/>
</dbReference>
<dbReference type="OrthoDB" id="2802411at2759"/>
<dbReference type="PROSITE" id="PS01309">
    <property type="entry name" value="UPF0057"/>
    <property type="match status" value="1"/>
</dbReference>
<evidence type="ECO:0000256" key="4">
    <source>
        <dbReference type="ARBA" id="ARBA00022989"/>
    </source>
</evidence>